<evidence type="ECO:0000313" key="7">
    <source>
        <dbReference type="EMBL" id="ODM02245.1"/>
    </source>
</evidence>
<evidence type="ECO:0000256" key="1">
    <source>
        <dbReference type="ARBA" id="ARBA00004651"/>
    </source>
</evidence>
<feature type="transmembrane region" description="Helical" evidence="6">
    <location>
        <begin position="186"/>
        <end position="208"/>
    </location>
</feature>
<proteinExistence type="predicted"/>
<comment type="subcellular location">
    <subcellularLocation>
        <location evidence="1">Cell membrane</location>
        <topology evidence="1">Multi-pass membrane protein</topology>
    </subcellularLocation>
</comment>
<dbReference type="AlphaFoldDB" id="A0A1E3A0G6"/>
<evidence type="ECO:0000256" key="3">
    <source>
        <dbReference type="ARBA" id="ARBA00022692"/>
    </source>
</evidence>
<feature type="transmembrane region" description="Helical" evidence="6">
    <location>
        <begin position="161"/>
        <end position="180"/>
    </location>
</feature>
<feature type="transmembrane region" description="Helical" evidence="6">
    <location>
        <begin position="400"/>
        <end position="421"/>
    </location>
</feature>
<protein>
    <submittedName>
        <fullName evidence="7">Putative O-antigen transporter</fullName>
    </submittedName>
</protein>
<keyword evidence="5 6" id="KW-0472">Membrane</keyword>
<comment type="caution">
    <text evidence="7">The sequence shown here is derived from an EMBL/GenBank/DDBJ whole genome shotgun (WGS) entry which is preliminary data.</text>
</comment>
<gene>
    <name evidence="7" type="primary">rfbX</name>
    <name evidence="7" type="ORF">BEH84_06388</name>
</gene>
<dbReference type="EMBL" id="MCGI01000010">
    <property type="protein sequence ID" value="ODM02245.1"/>
    <property type="molecule type" value="Genomic_DNA"/>
</dbReference>
<feature type="transmembrane region" description="Helical" evidence="6">
    <location>
        <begin position="310"/>
        <end position="330"/>
    </location>
</feature>
<feature type="transmembrane region" description="Helical" evidence="6">
    <location>
        <begin position="377"/>
        <end position="394"/>
    </location>
</feature>
<evidence type="ECO:0000256" key="5">
    <source>
        <dbReference type="ARBA" id="ARBA00023136"/>
    </source>
</evidence>
<dbReference type="PATRIC" id="fig|1432052.3.peg.7049"/>
<evidence type="ECO:0000256" key="2">
    <source>
        <dbReference type="ARBA" id="ARBA00022475"/>
    </source>
</evidence>
<feature type="transmembrane region" description="Helical" evidence="6">
    <location>
        <begin position="61"/>
        <end position="80"/>
    </location>
</feature>
<keyword evidence="3 6" id="KW-0812">Transmembrane</keyword>
<feature type="transmembrane region" description="Helical" evidence="6">
    <location>
        <begin position="433"/>
        <end position="453"/>
    </location>
</feature>
<organism evidence="7 8">
    <name type="scientific">Eisenbergiella tayi</name>
    <dbReference type="NCBI Taxonomy" id="1432052"/>
    <lineage>
        <taxon>Bacteria</taxon>
        <taxon>Bacillati</taxon>
        <taxon>Bacillota</taxon>
        <taxon>Clostridia</taxon>
        <taxon>Lachnospirales</taxon>
        <taxon>Lachnospiraceae</taxon>
        <taxon>Eisenbergiella</taxon>
    </lineage>
</organism>
<dbReference type="GO" id="GO:0005886">
    <property type="term" value="C:plasma membrane"/>
    <property type="evidence" value="ECO:0007669"/>
    <property type="project" value="UniProtKB-SubCell"/>
</dbReference>
<dbReference type="Proteomes" id="UP000095003">
    <property type="component" value="Unassembled WGS sequence"/>
</dbReference>
<feature type="transmembrane region" description="Helical" evidence="6">
    <location>
        <begin position="101"/>
        <end position="123"/>
    </location>
</feature>
<dbReference type="InterPro" id="IPR002797">
    <property type="entry name" value="Polysacc_synth"/>
</dbReference>
<evidence type="ECO:0000313" key="8">
    <source>
        <dbReference type="Proteomes" id="UP000095003"/>
    </source>
</evidence>
<evidence type="ECO:0000256" key="6">
    <source>
        <dbReference type="SAM" id="Phobius"/>
    </source>
</evidence>
<reference evidence="7 8" key="1">
    <citation type="submission" date="2016-07" db="EMBL/GenBank/DDBJ databases">
        <title>Characterization of isolates of Eisenbergiella tayi derived from blood cultures, using whole genome sequencing.</title>
        <authorList>
            <person name="Burdz T."/>
            <person name="Wiebe D."/>
            <person name="Huynh C."/>
            <person name="Bernard K."/>
        </authorList>
    </citation>
    <scope>NUCLEOTIDE SEQUENCE [LARGE SCALE GENOMIC DNA]</scope>
    <source>
        <strain evidence="7 8">NML 120489</strain>
    </source>
</reference>
<feature type="transmembrane region" description="Helical" evidence="6">
    <location>
        <begin position="342"/>
        <end position="365"/>
    </location>
</feature>
<dbReference type="PANTHER" id="PTHR30250:SF11">
    <property type="entry name" value="O-ANTIGEN TRANSPORTER-RELATED"/>
    <property type="match status" value="1"/>
</dbReference>
<dbReference type="Pfam" id="PF01943">
    <property type="entry name" value="Polysacc_synt"/>
    <property type="match status" value="1"/>
</dbReference>
<feature type="transmembrane region" description="Helical" evidence="6">
    <location>
        <begin position="29"/>
        <end position="49"/>
    </location>
</feature>
<keyword evidence="2" id="KW-1003">Cell membrane</keyword>
<feature type="transmembrane region" description="Helical" evidence="6">
    <location>
        <begin position="459"/>
        <end position="480"/>
    </location>
</feature>
<keyword evidence="4 6" id="KW-1133">Transmembrane helix</keyword>
<dbReference type="InterPro" id="IPR050833">
    <property type="entry name" value="Poly_Biosynth_Transport"/>
</dbReference>
<sequence>MFLRRLNKEDEFVMDENNAIKPKSIKVNYIFNLAYEVFALLTPLITTPYVSRVLGADGVGIYSYTNSIAQYFILFGNLGIATYGQMQIAACREERKETSRVFYELWILRALTMAISLGIYMVVSFTATEYREARLIFGVIIFASIFDMTWLFRGIEDFSKVVIRNFIVKIVMIVAVFIFVKTKDDVNIYILLIALSTLLGNITFLFSMRNVLCRVELKSLNILRHTKQCLVFFIPTIATSVYTLLDKTMLGMLTEGTAQNGYYEQAHKIEQILLVAITSLNTIMRSRMSFLFQHGQIDEMRARLNRSISFILLISIPMAAGLIGIAPNFIPLFLGEGFEESIILLQIFSLLLIVIGLSNCLNTHYLGPSGRQGKNNYVLIAGAAVNFIFNLMAIPTYGAVGAACASVLAETLILIGYLYLIRDFFKFKTMIKLGWKYAIAGLVMGCFVSYMGTLPGKSFVILVLQIINGAVLYGIILCLLRDKFLFENIKMIIYKVKTKIHAR</sequence>
<dbReference type="CDD" id="cd13128">
    <property type="entry name" value="MATE_Wzx_like"/>
    <property type="match status" value="1"/>
</dbReference>
<name>A0A1E3A0G6_9FIRM</name>
<feature type="transmembrane region" description="Helical" evidence="6">
    <location>
        <begin position="135"/>
        <end position="152"/>
    </location>
</feature>
<dbReference type="PANTHER" id="PTHR30250">
    <property type="entry name" value="PST FAMILY PREDICTED COLANIC ACID TRANSPORTER"/>
    <property type="match status" value="1"/>
</dbReference>
<accession>A0A1E3A0G6</accession>
<evidence type="ECO:0000256" key="4">
    <source>
        <dbReference type="ARBA" id="ARBA00022989"/>
    </source>
</evidence>